<reference evidence="1" key="1">
    <citation type="journal article" date="2020" name="Nature">
        <title>Giant virus diversity and host interactions through global metagenomics.</title>
        <authorList>
            <person name="Schulz F."/>
            <person name="Roux S."/>
            <person name="Paez-Espino D."/>
            <person name="Jungbluth S."/>
            <person name="Walsh D.A."/>
            <person name="Denef V.J."/>
            <person name="McMahon K.D."/>
            <person name="Konstantinidis K.T."/>
            <person name="Eloe-Fadrosh E.A."/>
            <person name="Kyrpides N.C."/>
            <person name="Woyke T."/>
        </authorList>
    </citation>
    <scope>NUCLEOTIDE SEQUENCE</scope>
    <source>
        <strain evidence="1">GVMAG-M-3300020192-26</strain>
    </source>
</reference>
<evidence type="ECO:0000313" key="1">
    <source>
        <dbReference type="EMBL" id="QHT00055.1"/>
    </source>
</evidence>
<proteinExistence type="predicted"/>
<accession>A0A6C0C8I6</accession>
<dbReference type="AlphaFoldDB" id="A0A6C0C8I6"/>
<organism evidence="1">
    <name type="scientific">viral metagenome</name>
    <dbReference type="NCBI Taxonomy" id="1070528"/>
    <lineage>
        <taxon>unclassified sequences</taxon>
        <taxon>metagenomes</taxon>
        <taxon>organismal metagenomes</taxon>
    </lineage>
</organism>
<sequence>MSGLDNLQQAESEKKRKMFQTKYGMVLTISVSQLSLDKFIENVPLMLNLLDARRIVELWNFSIDQQATDDILNNFLVIFHHHIDTIMADEDILGSMNYCVVKNITESEIINVSESKLFEFVAKRIKLGWFKNFYVGAEFTAMNQNNSILNDIRFETMSQDFLLKNVRKSTLISSDKLLDIISQLDSNFTGTNRLDSQIWIAPNGTYKEGYRTITLKDITPKFIKIFVEHVNEKKFKPLEDFEIPTNETTTLGVEYIAILCELLPPDSNNEPVRLDRPYGFFNKGKCFGICNIGRVTENQINIDTSNRTRDKYINMYVRKNITF</sequence>
<protein>
    <submittedName>
        <fullName evidence="1">Uncharacterized protein</fullName>
    </submittedName>
</protein>
<dbReference type="Gene3D" id="1.25.40.420">
    <property type="match status" value="1"/>
</dbReference>
<name>A0A6C0C8I6_9ZZZZ</name>
<dbReference type="EMBL" id="MN739352">
    <property type="protein sequence ID" value="QHT00055.1"/>
    <property type="molecule type" value="Genomic_DNA"/>
</dbReference>